<gene>
    <name evidence="1" type="ORF">SAMN02745163_00062</name>
</gene>
<sequence length="147" mass="15849">MSMEHDIEKSVEKGLRKGIVGAVEELIDNGSIDKIAQILVCTAETQVLQIIEITAIAAIASRANGNSVLSGFEKAMEQALTTSAKTTLIEIQNILINLLKNKYGNLDSTSLEKEIKATTDIDKLNSMIQDVISHESIESFTSGAKSV</sequence>
<accession>A0A1M6AEK8</accession>
<evidence type="ECO:0000313" key="2">
    <source>
        <dbReference type="Proteomes" id="UP000184310"/>
    </source>
</evidence>
<organism evidence="1 2">
    <name type="scientific">Clostridium cavendishii DSM 21758</name>
    <dbReference type="NCBI Taxonomy" id="1121302"/>
    <lineage>
        <taxon>Bacteria</taxon>
        <taxon>Bacillati</taxon>
        <taxon>Bacillota</taxon>
        <taxon>Clostridia</taxon>
        <taxon>Eubacteriales</taxon>
        <taxon>Clostridiaceae</taxon>
        <taxon>Clostridium</taxon>
    </lineage>
</organism>
<dbReference type="AlphaFoldDB" id="A0A1M6AEK8"/>
<dbReference type="EMBL" id="FQZB01000003">
    <property type="protein sequence ID" value="SHI34831.1"/>
    <property type="molecule type" value="Genomic_DNA"/>
</dbReference>
<reference evidence="1 2" key="1">
    <citation type="submission" date="2016-11" db="EMBL/GenBank/DDBJ databases">
        <authorList>
            <person name="Jaros S."/>
            <person name="Januszkiewicz K."/>
            <person name="Wedrychowicz H."/>
        </authorList>
    </citation>
    <scope>NUCLEOTIDE SEQUENCE [LARGE SCALE GENOMIC DNA]</scope>
    <source>
        <strain evidence="1 2">DSM 21758</strain>
    </source>
</reference>
<keyword evidence="2" id="KW-1185">Reference proteome</keyword>
<dbReference type="RefSeq" id="WP_072984134.1">
    <property type="nucleotide sequence ID" value="NZ_FQZB01000003.1"/>
</dbReference>
<proteinExistence type="predicted"/>
<dbReference type="Proteomes" id="UP000184310">
    <property type="component" value="Unassembled WGS sequence"/>
</dbReference>
<evidence type="ECO:0000313" key="1">
    <source>
        <dbReference type="EMBL" id="SHI34831.1"/>
    </source>
</evidence>
<protein>
    <submittedName>
        <fullName evidence="1">Uncharacterized protein</fullName>
    </submittedName>
</protein>
<name>A0A1M6AEK8_9CLOT</name>